<evidence type="ECO:0000313" key="1">
    <source>
        <dbReference type="EMBL" id="BAT82278.1"/>
    </source>
</evidence>
<sequence>MFTQEHQIFKNSVVQHRKRSPFGLDARQSNVNERSQSRSFDLNARQFISTSVQTSLTFHFNERSKSARQSMSTSVHSALDDSFQRAFKNRSSIHERPNIARQFISTSIQKRAFRHRSAIDVYERSRSWPFGLQFVQPFGFKHSTTHVYKRSKQSAVRLPFAFNHSVSHVTRPLDNLCVERSNSPHDQPLGLYCSVILDLNHKHAPQHSFPQTYKSYSYHVHKTVNSDLGGMLCSKNDYRAMTGLALVVALRNLGTTALALPPGETFMKLGHYRPMELYETWALPPDGTFMKLGHYRPMEL</sequence>
<evidence type="ECO:0000313" key="2">
    <source>
        <dbReference type="Proteomes" id="UP000291084"/>
    </source>
</evidence>
<dbReference type="EMBL" id="AP015036">
    <property type="protein sequence ID" value="BAT82278.1"/>
    <property type="molecule type" value="Genomic_DNA"/>
</dbReference>
<name>A0A0S3RNU3_PHAAN</name>
<keyword evidence="2" id="KW-1185">Reference proteome</keyword>
<dbReference type="AlphaFoldDB" id="A0A0S3RNU3"/>
<gene>
    <name evidence="1" type="primary">Vigan.03G226200</name>
    <name evidence="1" type="ORF">VIGAN_03226200</name>
</gene>
<organism evidence="1 2">
    <name type="scientific">Vigna angularis var. angularis</name>
    <dbReference type="NCBI Taxonomy" id="157739"/>
    <lineage>
        <taxon>Eukaryota</taxon>
        <taxon>Viridiplantae</taxon>
        <taxon>Streptophyta</taxon>
        <taxon>Embryophyta</taxon>
        <taxon>Tracheophyta</taxon>
        <taxon>Spermatophyta</taxon>
        <taxon>Magnoliopsida</taxon>
        <taxon>eudicotyledons</taxon>
        <taxon>Gunneridae</taxon>
        <taxon>Pentapetalae</taxon>
        <taxon>rosids</taxon>
        <taxon>fabids</taxon>
        <taxon>Fabales</taxon>
        <taxon>Fabaceae</taxon>
        <taxon>Papilionoideae</taxon>
        <taxon>50 kb inversion clade</taxon>
        <taxon>NPAAA clade</taxon>
        <taxon>indigoferoid/millettioid clade</taxon>
        <taxon>Phaseoleae</taxon>
        <taxon>Vigna</taxon>
    </lineage>
</organism>
<dbReference type="Proteomes" id="UP000291084">
    <property type="component" value="Chromosome 3"/>
</dbReference>
<protein>
    <submittedName>
        <fullName evidence="1">Uncharacterized protein</fullName>
    </submittedName>
</protein>
<accession>A0A0S3RNU3</accession>
<reference evidence="1 2" key="1">
    <citation type="journal article" date="2015" name="Sci. Rep.">
        <title>The power of single molecule real-time sequencing technology in the de novo assembly of a eukaryotic genome.</title>
        <authorList>
            <person name="Sakai H."/>
            <person name="Naito K."/>
            <person name="Ogiso-Tanaka E."/>
            <person name="Takahashi Y."/>
            <person name="Iseki K."/>
            <person name="Muto C."/>
            <person name="Satou K."/>
            <person name="Teruya K."/>
            <person name="Shiroma A."/>
            <person name="Shimoji M."/>
            <person name="Hirano T."/>
            <person name="Itoh T."/>
            <person name="Kaga A."/>
            <person name="Tomooka N."/>
        </authorList>
    </citation>
    <scope>NUCLEOTIDE SEQUENCE [LARGE SCALE GENOMIC DNA]</scope>
    <source>
        <strain evidence="2">cv. Shumari</strain>
    </source>
</reference>
<proteinExistence type="predicted"/>